<evidence type="ECO:0000256" key="2">
    <source>
        <dbReference type="ARBA" id="ARBA00022603"/>
    </source>
</evidence>
<reference evidence="5 6" key="1">
    <citation type="journal article" date="2018" name="MBio">
        <title>Comparative Genomics Reveals the Core Gene Toolbox for the Fungus-Insect Symbiosis.</title>
        <authorList>
            <person name="Wang Y."/>
            <person name="Stata M."/>
            <person name="Wang W."/>
            <person name="Stajich J.E."/>
            <person name="White M.M."/>
            <person name="Moncalvo J.M."/>
        </authorList>
    </citation>
    <scope>NUCLEOTIDE SEQUENCE [LARGE SCALE GENOMIC DNA]</scope>
    <source>
        <strain evidence="5 6">SWE-8-4</strain>
    </source>
</reference>
<dbReference type="GO" id="GO:0008168">
    <property type="term" value="F:methyltransferase activity"/>
    <property type="evidence" value="ECO:0007669"/>
    <property type="project" value="UniProtKB-KW"/>
</dbReference>
<protein>
    <recommendedName>
        <fullName evidence="7">Elongation factor methyltransferase 7</fullName>
    </recommendedName>
</protein>
<sequence length="272" mass="30615">MDSKNQVDSSYDAQDEEVFIADMFEEPEYYNTESQKPQIIKYNLEEPLSGKSEISLRLVGTHPLWGHYLWNAAKVLVKFLQQNTHFIKEKNILELGAASGLPSLASVMLGAKKVVMTDYPDANLIENMNFNALENFPSEIKNGTLVVDGFIWGKDVSPLLKHLPEGQSYDTLILSDLVFNHSEHKALLKSCKELFMGTESSIKSNNAKAALVFFSHHIPKNADKDISFFEVAQNQFGFKVEKVLETYTGPMFENDEGDVAVRGTVYGYMLTL</sequence>
<dbReference type="PANTHER" id="PTHR14614:SF10">
    <property type="entry name" value="PROTEIN N-TERMINAL AND LYSINE N-METHYLTRANSFERASE EFM7"/>
    <property type="match status" value="1"/>
</dbReference>
<comment type="caution">
    <text evidence="5">The sequence shown here is derived from an EMBL/GenBank/DDBJ whole genome shotgun (WGS) entry which is preliminary data.</text>
</comment>
<dbReference type="Proteomes" id="UP000245383">
    <property type="component" value="Unassembled WGS sequence"/>
</dbReference>
<dbReference type="OrthoDB" id="46564at2759"/>
<dbReference type="EMBL" id="MBFR01000017">
    <property type="protein sequence ID" value="PVU97167.1"/>
    <property type="molecule type" value="Genomic_DNA"/>
</dbReference>
<dbReference type="InterPro" id="IPR025784">
    <property type="entry name" value="EFM7"/>
</dbReference>
<evidence type="ECO:0000256" key="3">
    <source>
        <dbReference type="ARBA" id="ARBA00022679"/>
    </source>
</evidence>
<keyword evidence="2" id="KW-0489">Methyltransferase</keyword>
<accession>A0A2T9YXW9</accession>
<gene>
    <name evidence="5" type="ORF">BB561_000729</name>
</gene>
<dbReference type="SUPFAM" id="SSF53335">
    <property type="entry name" value="S-adenosyl-L-methionine-dependent methyltransferases"/>
    <property type="match status" value="1"/>
</dbReference>
<evidence type="ECO:0000313" key="5">
    <source>
        <dbReference type="EMBL" id="PVU97167.1"/>
    </source>
</evidence>
<dbReference type="PROSITE" id="PS51560">
    <property type="entry name" value="SAM_MT_NNT1"/>
    <property type="match status" value="1"/>
</dbReference>
<dbReference type="Gene3D" id="3.40.50.150">
    <property type="entry name" value="Vaccinia Virus protein VP39"/>
    <property type="match status" value="1"/>
</dbReference>
<keyword evidence="6" id="KW-1185">Reference proteome</keyword>
<dbReference type="GO" id="GO:0005737">
    <property type="term" value="C:cytoplasm"/>
    <property type="evidence" value="ECO:0007669"/>
    <property type="project" value="TreeGrafter"/>
</dbReference>
<keyword evidence="1" id="KW-0963">Cytoplasm</keyword>
<evidence type="ECO:0000256" key="1">
    <source>
        <dbReference type="ARBA" id="ARBA00022490"/>
    </source>
</evidence>
<evidence type="ECO:0000313" key="6">
    <source>
        <dbReference type="Proteomes" id="UP000245383"/>
    </source>
</evidence>
<dbReference type="AlphaFoldDB" id="A0A2T9YXW9"/>
<evidence type="ECO:0008006" key="7">
    <source>
        <dbReference type="Google" id="ProtNLM"/>
    </source>
</evidence>
<dbReference type="GO" id="GO:0032259">
    <property type="term" value="P:methylation"/>
    <property type="evidence" value="ECO:0007669"/>
    <property type="project" value="UniProtKB-KW"/>
</dbReference>
<dbReference type="InterPro" id="IPR019410">
    <property type="entry name" value="Methyltransf_16"/>
</dbReference>
<dbReference type="STRING" id="133385.A0A2T9YXW9"/>
<dbReference type="Pfam" id="PF10294">
    <property type="entry name" value="Methyltransf_16"/>
    <property type="match status" value="1"/>
</dbReference>
<dbReference type="PANTHER" id="PTHR14614">
    <property type="entry name" value="HEPATOCELLULAR CARCINOMA-ASSOCIATED ANTIGEN"/>
    <property type="match status" value="1"/>
</dbReference>
<organism evidence="5 6">
    <name type="scientific">Smittium simulii</name>
    <dbReference type="NCBI Taxonomy" id="133385"/>
    <lineage>
        <taxon>Eukaryota</taxon>
        <taxon>Fungi</taxon>
        <taxon>Fungi incertae sedis</taxon>
        <taxon>Zoopagomycota</taxon>
        <taxon>Kickxellomycotina</taxon>
        <taxon>Harpellomycetes</taxon>
        <taxon>Harpellales</taxon>
        <taxon>Legeriomycetaceae</taxon>
        <taxon>Smittium</taxon>
    </lineage>
</organism>
<evidence type="ECO:0000256" key="4">
    <source>
        <dbReference type="ARBA" id="ARBA00022691"/>
    </source>
</evidence>
<keyword evidence="3" id="KW-0808">Transferase</keyword>
<dbReference type="CDD" id="cd02440">
    <property type="entry name" value="AdoMet_MTases"/>
    <property type="match status" value="1"/>
</dbReference>
<proteinExistence type="predicted"/>
<name>A0A2T9YXW9_9FUNG</name>
<keyword evidence="4" id="KW-0949">S-adenosyl-L-methionine</keyword>
<dbReference type="InterPro" id="IPR029063">
    <property type="entry name" value="SAM-dependent_MTases_sf"/>
</dbReference>